<evidence type="ECO:0000256" key="11">
    <source>
        <dbReference type="RuleBase" id="RU365087"/>
    </source>
</evidence>
<dbReference type="PRINTS" id="PR01651">
    <property type="entry name" value="SECGEXPORT"/>
</dbReference>
<evidence type="ECO:0000256" key="5">
    <source>
        <dbReference type="ARBA" id="ARBA00022475"/>
    </source>
</evidence>
<dbReference type="KEGG" id="teq:TEQUI_1038"/>
<keyword evidence="5 11" id="KW-1003">Cell membrane</keyword>
<dbReference type="GO" id="GO:0065002">
    <property type="term" value="P:intracellular protein transmembrane transport"/>
    <property type="evidence" value="ECO:0007669"/>
    <property type="project" value="TreeGrafter"/>
</dbReference>
<dbReference type="EMBL" id="CP002456">
    <property type="protein sequence ID" value="ADU91963.1"/>
    <property type="molecule type" value="Genomic_DNA"/>
</dbReference>
<evidence type="ECO:0000256" key="1">
    <source>
        <dbReference type="ARBA" id="ARBA00004651"/>
    </source>
</evidence>
<keyword evidence="8 11" id="KW-1133">Transmembrane helix</keyword>
<comment type="function">
    <text evidence="11">Involved in protein export. Participates in an early event of protein translocation.</text>
</comment>
<evidence type="ECO:0000256" key="2">
    <source>
        <dbReference type="ARBA" id="ARBA00008445"/>
    </source>
</evidence>
<keyword evidence="6 11" id="KW-0812">Transmembrane</keyword>
<feature type="compositionally biased region" description="Basic and acidic residues" evidence="12">
    <location>
        <begin position="185"/>
        <end position="234"/>
    </location>
</feature>
<evidence type="ECO:0000256" key="9">
    <source>
        <dbReference type="ARBA" id="ARBA00023010"/>
    </source>
</evidence>
<gene>
    <name evidence="13" type="ordered locus">TEQUI_1038</name>
</gene>
<accession>A0A654KHP3</accession>
<name>A0A654KHP3_TAYEM</name>
<evidence type="ECO:0000256" key="6">
    <source>
        <dbReference type="ARBA" id="ARBA00022692"/>
    </source>
</evidence>
<dbReference type="Proteomes" id="UP000007472">
    <property type="component" value="Chromosome"/>
</dbReference>
<keyword evidence="10 11" id="KW-0472">Membrane</keyword>
<feature type="transmembrane region" description="Helical" evidence="11">
    <location>
        <begin position="62"/>
        <end position="83"/>
    </location>
</feature>
<protein>
    <recommendedName>
        <fullName evidence="3 11">Protein-export membrane protein SecG</fullName>
    </recommendedName>
</protein>
<reference evidence="13 14" key="1">
    <citation type="journal article" date="2011" name="J. Bacteriol.">
        <title>Genome sequence of Taylorella equigenitalis MCE9, the causative agent of contagious equine metritis.</title>
        <authorList>
            <person name="Hebert L."/>
            <person name="Moumen B."/>
            <person name="Duquesne F."/>
            <person name="Breuil M.F."/>
            <person name="Laugier C."/>
            <person name="Batto J.M."/>
            <person name="Renault P."/>
            <person name="Petry S."/>
        </authorList>
    </citation>
    <scope>NUCLEOTIDE SEQUENCE [LARGE SCALE GENOMIC DNA]</scope>
    <source>
        <strain evidence="13 14">MCE9</strain>
    </source>
</reference>
<dbReference type="PANTHER" id="PTHR34182">
    <property type="entry name" value="PROTEIN-EXPORT MEMBRANE PROTEIN SECG"/>
    <property type="match status" value="1"/>
</dbReference>
<evidence type="ECO:0000256" key="8">
    <source>
        <dbReference type="ARBA" id="ARBA00022989"/>
    </source>
</evidence>
<comment type="similarity">
    <text evidence="2 11">Belongs to the SecG family.</text>
</comment>
<dbReference type="NCBIfam" id="TIGR00810">
    <property type="entry name" value="secG"/>
    <property type="match status" value="1"/>
</dbReference>
<organism evidence="13 14">
    <name type="scientific">Taylorella equigenitalis (strain MCE9)</name>
    <dbReference type="NCBI Taxonomy" id="937774"/>
    <lineage>
        <taxon>Bacteria</taxon>
        <taxon>Pseudomonadati</taxon>
        <taxon>Pseudomonadota</taxon>
        <taxon>Betaproteobacteria</taxon>
        <taxon>Burkholderiales</taxon>
        <taxon>Alcaligenaceae</taxon>
        <taxon>Taylorella</taxon>
    </lineage>
</organism>
<dbReference type="GO" id="GO:0043952">
    <property type="term" value="P:protein transport by the Sec complex"/>
    <property type="evidence" value="ECO:0007669"/>
    <property type="project" value="TreeGrafter"/>
</dbReference>
<dbReference type="GO" id="GO:0005886">
    <property type="term" value="C:plasma membrane"/>
    <property type="evidence" value="ECO:0007669"/>
    <property type="project" value="UniProtKB-SubCell"/>
</dbReference>
<keyword evidence="4 11" id="KW-0813">Transport</keyword>
<comment type="subcellular location">
    <subcellularLocation>
        <location evidence="1 11">Cell membrane</location>
        <topology evidence="1 11">Multi-pass membrane protein</topology>
    </subcellularLocation>
</comment>
<evidence type="ECO:0000256" key="12">
    <source>
        <dbReference type="SAM" id="MobiDB-lite"/>
    </source>
</evidence>
<dbReference type="GO" id="GO:0009306">
    <property type="term" value="P:protein secretion"/>
    <property type="evidence" value="ECO:0007669"/>
    <property type="project" value="UniProtKB-UniRule"/>
</dbReference>
<feature type="compositionally biased region" description="Polar residues" evidence="12">
    <location>
        <begin position="174"/>
        <end position="183"/>
    </location>
</feature>
<dbReference type="Pfam" id="PF03840">
    <property type="entry name" value="SecG"/>
    <property type="match status" value="1"/>
</dbReference>
<keyword evidence="9 11" id="KW-0811">Translocation</keyword>
<proteinExistence type="inferred from homology"/>
<sequence>MSSYLFPILVVIQVISSLAIIGLVLLQQGKGADMGSSFGGGSAGSLFGAAGSANFFSRMTKWAAVAFFASTLGLAWVSSGGGIKAPKPTDGGSVMEGYSATPVVPGAGSVAGSAVVGGDEGNSTTGNAVPSVPKADGGSDTGSTNVESGNAVPSLPQTNSKPNTDNKTQEVQENKTSVDTQTPAELKKEDDVKSESEVNAEVKPETEVKPEPEAKSEPEIKTEGDNKTDGEKDSLINPTNPQ</sequence>
<dbReference type="AlphaFoldDB" id="A0A654KHP3"/>
<dbReference type="GO" id="GO:0015450">
    <property type="term" value="F:protein-transporting ATPase activity"/>
    <property type="evidence" value="ECO:0007669"/>
    <property type="project" value="UniProtKB-UniRule"/>
</dbReference>
<evidence type="ECO:0000313" key="13">
    <source>
        <dbReference type="EMBL" id="ADU91963.1"/>
    </source>
</evidence>
<dbReference type="PANTHER" id="PTHR34182:SF1">
    <property type="entry name" value="PROTEIN-EXPORT MEMBRANE PROTEIN SECG"/>
    <property type="match status" value="1"/>
</dbReference>
<dbReference type="InterPro" id="IPR004692">
    <property type="entry name" value="SecG"/>
</dbReference>
<evidence type="ECO:0000256" key="3">
    <source>
        <dbReference type="ARBA" id="ARBA00017876"/>
    </source>
</evidence>
<evidence type="ECO:0000256" key="7">
    <source>
        <dbReference type="ARBA" id="ARBA00022927"/>
    </source>
</evidence>
<feature type="region of interest" description="Disordered" evidence="12">
    <location>
        <begin position="111"/>
        <end position="242"/>
    </location>
</feature>
<keyword evidence="7 11" id="KW-0653">Protein transport</keyword>
<evidence type="ECO:0000256" key="10">
    <source>
        <dbReference type="ARBA" id="ARBA00023136"/>
    </source>
</evidence>
<feature type="compositionally biased region" description="Polar residues" evidence="12">
    <location>
        <begin position="155"/>
        <end position="166"/>
    </location>
</feature>
<evidence type="ECO:0000256" key="4">
    <source>
        <dbReference type="ARBA" id="ARBA00022448"/>
    </source>
</evidence>
<feature type="transmembrane region" description="Helical" evidence="11">
    <location>
        <begin position="6"/>
        <end position="26"/>
    </location>
</feature>
<evidence type="ECO:0000313" key="14">
    <source>
        <dbReference type="Proteomes" id="UP000007472"/>
    </source>
</evidence>